<proteinExistence type="predicted"/>
<dbReference type="EMBL" id="JAAORC010000001">
    <property type="protein sequence ID" value="MBO8222969.1"/>
    <property type="molecule type" value="Genomic_DNA"/>
</dbReference>
<organism evidence="2 3">
    <name type="scientific">Prochlorococcus marinus str. XMU1401</name>
    <dbReference type="NCBI Taxonomy" id="2052594"/>
    <lineage>
        <taxon>Bacteria</taxon>
        <taxon>Bacillati</taxon>
        <taxon>Cyanobacteriota</taxon>
        <taxon>Cyanophyceae</taxon>
        <taxon>Synechococcales</taxon>
        <taxon>Prochlorococcaceae</taxon>
        <taxon>Prochlorococcus</taxon>
    </lineage>
</organism>
<evidence type="ECO:0000256" key="1">
    <source>
        <dbReference type="SAM" id="Phobius"/>
    </source>
</evidence>
<keyword evidence="1" id="KW-0812">Transmembrane</keyword>
<evidence type="ECO:0000313" key="3">
    <source>
        <dbReference type="Proteomes" id="UP000666562"/>
    </source>
</evidence>
<sequence length="96" mass="11301">MIINFIYLLLSSFVFFWFYINIKKIGLKWIIKGLFQIGILVLFIGGFFKIFSTLPPNLFIKIFFLIIYAWCTVGINVNFMIPLISLIDQKIVKKLD</sequence>
<feature type="transmembrane region" description="Helical" evidence="1">
    <location>
        <begin position="6"/>
        <end position="22"/>
    </location>
</feature>
<keyword evidence="1" id="KW-0472">Membrane</keyword>
<name>A0A8I1X2D6_PROMR</name>
<keyword evidence="1" id="KW-1133">Transmembrane helix</keyword>
<dbReference type="AlphaFoldDB" id="A0A8I1X2D6"/>
<feature type="transmembrane region" description="Helical" evidence="1">
    <location>
        <begin position="34"/>
        <end position="52"/>
    </location>
</feature>
<accession>A0A8I1X2D6</accession>
<evidence type="ECO:0000313" key="2">
    <source>
        <dbReference type="EMBL" id="MBO8222969.1"/>
    </source>
</evidence>
<dbReference type="Proteomes" id="UP000666562">
    <property type="component" value="Unassembled WGS sequence"/>
</dbReference>
<comment type="caution">
    <text evidence="2">The sequence shown here is derived from an EMBL/GenBank/DDBJ whole genome shotgun (WGS) entry which is preliminary data.</text>
</comment>
<protein>
    <submittedName>
        <fullName evidence="2">Uncharacterized protein</fullName>
    </submittedName>
</protein>
<gene>
    <name evidence="2" type="ORF">HA142_05525</name>
</gene>
<reference evidence="2" key="1">
    <citation type="submission" date="2020-03" db="EMBL/GenBank/DDBJ databases">
        <title>Genome differentiation and subclade ecological adaptation of Prochlorococcus HLII clade in the global ocean.</title>
        <authorList>
            <person name="Yan W."/>
            <person name="Fen X."/>
            <person name="Zhang W."/>
        </authorList>
    </citation>
    <scope>NUCLEOTIDE SEQUENCE</scope>
    <source>
        <strain evidence="2">XMU1401</strain>
    </source>
</reference>
<feature type="transmembrane region" description="Helical" evidence="1">
    <location>
        <begin position="58"/>
        <end position="87"/>
    </location>
</feature>